<reference evidence="4" key="1">
    <citation type="journal article" date="2019" name="Int. J. Syst. Evol. Microbiol.">
        <title>The Global Catalogue of Microorganisms (GCM) 10K type strain sequencing project: providing services to taxonomists for standard genome sequencing and annotation.</title>
        <authorList>
            <consortium name="The Broad Institute Genomics Platform"/>
            <consortium name="The Broad Institute Genome Sequencing Center for Infectious Disease"/>
            <person name="Wu L."/>
            <person name="Ma J."/>
        </authorList>
    </citation>
    <scope>NUCLEOTIDE SEQUENCE [LARGE SCALE GENOMIC DNA]</scope>
    <source>
        <strain evidence="4">KCTC 33676</strain>
    </source>
</reference>
<sequence>MGGLMGGLYRLSEWIMRMAGANLLWFICSLPVFLLLFLFMFGTSQETLDQLSVMLENPQQYLLSFSVPMLLYGTVGSIFLFPATSALFSVARKWTIGEEDVSVFKTFFKSYKTNFKQALLGGIIYSFIYMLVAINILFYRDISTFISTVFLIFLVLVMVSTFHYFSILAHLHMKTFGMVKNAFLITLGKPFTSLLMIISITVVVWISIKFSFLIFFFMGSVIAVLSFWYFHRIFSTIQMNRQEDELAEEQPAALQGEETSNEQNDKDKQ</sequence>
<protein>
    <submittedName>
        <fullName evidence="3">YesL family protein</fullName>
    </submittedName>
</protein>
<comment type="caution">
    <text evidence="3">The sequence shown here is derived from an EMBL/GenBank/DDBJ whole genome shotgun (WGS) entry which is preliminary data.</text>
</comment>
<evidence type="ECO:0000256" key="1">
    <source>
        <dbReference type="SAM" id="MobiDB-lite"/>
    </source>
</evidence>
<keyword evidence="4" id="KW-1185">Reference proteome</keyword>
<evidence type="ECO:0000313" key="3">
    <source>
        <dbReference type="EMBL" id="MFD2671127.1"/>
    </source>
</evidence>
<feature type="transmembrane region" description="Helical" evidence="2">
    <location>
        <begin position="118"/>
        <end position="139"/>
    </location>
</feature>
<proteinExistence type="predicted"/>
<feature type="transmembrane region" description="Helical" evidence="2">
    <location>
        <begin position="183"/>
        <end position="206"/>
    </location>
</feature>
<name>A0ABW5RAL4_9BACL</name>
<dbReference type="RefSeq" id="WP_379928588.1">
    <property type="nucleotide sequence ID" value="NZ_JBHUMM010000009.1"/>
</dbReference>
<keyword evidence="2" id="KW-0812">Transmembrane</keyword>
<keyword evidence="2" id="KW-0472">Membrane</keyword>
<organism evidence="3 4">
    <name type="scientific">Marinicrinis sediminis</name>
    <dbReference type="NCBI Taxonomy" id="1652465"/>
    <lineage>
        <taxon>Bacteria</taxon>
        <taxon>Bacillati</taxon>
        <taxon>Bacillota</taxon>
        <taxon>Bacilli</taxon>
        <taxon>Bacillales</taxon>
        <taxon>Paenibacillaceae</taxon>
    </lineage>
</organism>
<keyword evidence="2" id="KW-1133">Transmembrane helix</keyword>
<evidence type="ECO:0000256" key="2">
    <source>
        <dbReference type="SAM" id="Phobius"/>
    </source>
</evidence>
<feature type="transmembrane region" description="Helical" evidence="2">
    <location>
        <begin position="21"/>
        <end position="41"/>
    </location>
</feature>
<dbReference type="Proteomes" id="UP001597497">
    <property type="component" value="Unassembled WGS sequence"/>
</dbReference>
<feature type="transmembrane region" description="Helical" evidence="2">
    <location>
        <begin position="145"/>
        <end position="171"/>
    </location>
</feature>
<feature type="region of interest" description="Disordered" evidence="1">
    <location>
        <begin position="245"/>
        <end position="269"/>
    </location>
</feature>
<evidence type="ECO:0000313" key="4">
    <source>
        <dbReference type="Proteomes" id="UP001597497"/>
    </source>
</evidence>
<feature type="transmembrane region" description="Helical" evidence="2">
    <location>
        <begin position="61"/>
        <end position="83"/>
    </location>
</feature>
<gene>
    <name evidence="3" type="ORF">ACFSUC_05860</name>
</gene>
<accession>A0ABW5RAL4</accession>
<dbReference type="InterPro" id="IPR006938">
    <property type="entry name" value="DUF624"/>
</dbReference>
<dbReference type="Pfam" id="PF04854">
    <property type="entry name" value="DUF624"/>
    <property type="match status" value="1"/>
</dbReference>
<feature type="transmembrane region" description="Helical" evidence="2">
    <location>
        <begin position="212"/>
        <end position="231"/>
    </location>
</feature>
<dbReference type="EMBL" id="JBHUMM010000009">
    <property type="protein sequence ID" value="MFD2671127.1"/>
    <property type="molecule type" value="Genomic_DNA"/>
</dbReference>